<dbReference type="InterPro" id="IPR006860">
    <property type="entry name" value="FecR"/>
</dbReference>
<protein>
    <submittedName>
        <fullName evidence="3">FecR domain-containing protein</fullName>
    </submittedName>
</protein>
<accession>A0ABS7MBF7</accession>
<reference evidence="3" key="1">
    <citation type="submission" date="2021-08" db="EMBL/GenBank/DDBJ databases">
        <title>Sphingopyxis panaciterrulae sp. nov., isolated from the surface water of the Yellow Sea.</title>
        <authorList>
            <person name="Gao Z."/>
            <person name="Zhang D."/>
            <person name="Zhang A."/>
        </authorList>
    </citation>
    <scope>NUCLEOTIDE SEQUENCE</scope>
    <source>
        <strain evidence="3">XHP0097</strain>
    </source>
</reference>
<feature type="chain" id="PRO_5047527784" evidence="1">
    <location>
        <begin position="22"/>
        <end position="402"/>
    </location>
</feature>
<dbReference type="PANTHER" id="PTHR38731">
    <property type="entry name" value="LIPL45-RELATED LIPOPROTEIN-RELATED"/>
    <property type="match status" value="1"/>
</dbReference>
<dbReference type="Proteomes" id="UP001166571">
    <property type="component" value="Unassembled WGS sequence"/>
</dbReference>
<sequence>MQRIILFVMSAFLIFAVPATAKEVSSAWMVSEKTGDVQVLRGGLQPVSLRSEGTLKPGDIIATGATGRAVLTRQADYVIVAPNSRVSLPAADTPDGMTRFFQQVGTMLYKVRRMGVPHFEVETPMLAAVVKGTTFTVIVDRDRSAVQVTEGKVEVTAVTGGMKRLVMPGETVFINREDPSDLVLASTASVGIVGDGDGGVQIDGSAPEPLTNVVTLTGGLVQAAAPVQVAALVPPSTTVDVPAVAAPAGLTPTTPSVATPAATVPAVTTPAVTTPTVTVPSTTTPTVTVPAITTPVVTTPAITVPSVTTPAVTVPAITTPVVTTPAITVPSVTTPAVTVPAITTPVVTTPAITVPSVTTPTVTVPAITPPPVTIPAVPVPVVPVTTPPVTIPGITLPPIPGL</sequence>
<gene>
    <name evidence="3" type="ORF">K5P26_03975</name>
</gene>
<evidence type="ECO:0000313" key="4">
    <source>
        <dbReference type="Proteomes" id="UP001166571"/>
    </source>
</evidence>
<name>A0ABS7MBF7_9SPHN</name>
<feature type="signal peptide" evidence="1">
    <location>
        <begin position="1"/>
        <end position="21"/>
    </location>
</feature>
<comment type="caution">
    <text evidence="3">The sequence shown here is derived from an EMBL/GenBank/DDBJ whole genome shotgun (WGS) entry which is preliminary data.</text>
</comment>
<dbReference type="EMBL" id="JAILXK010000001">
    <property type="protein sequence ID" value="MBY4636298.1"/>
    <property type="molecule type" value="Genomic_DNA"/>
</dbReference>
<keyword evidence="1" id="KW-0732">Signal</keyword>
<dbReference type="Pfam" id="PF04773">
    <property type="entry name" value="FecR"/>
    <property type="match status" value="1"/>
</dbReference>
<proteinExistence type="predicted"/>
<dbReference type="Gene3D" id="2.60.120.1440">
    <property type="match status" value="1"/>
</dbReference>
<evidence type="ECO:0000313" key="3">
    <source>
        <dbReference type="EMBL" id="MBY4636298.1"/>
    </source>
</evidence>
<dbReference type="PANTHER" id="PTHR38731:SF3">
    <property type="entry name" value="BLL6125 PROTEIN"/>
    <property type="match status" value="1"/>
</dbReference>
<keyword evidence="4" id="KW-1185">Reference proteome</keyword>
<dbReference type="RefSeq" id="WP_222135822.1">
    <property type="nucleotide sequence ID" value="NZ_JAILXK010000001.1"/>
</dbReference>
<feature type="domain" description="FecR protein" evidence="2">
    <location>
        <begin position="60"/>
        <end position="154"/>
    </location>
</feature>
<evidence type="ECO:0000259" key="2">
    <source>
        <dbReference type="Pfam" id="PF04773"/>
    </source>
</evidence>
<evidence type="ECO:0000256" key="1">
    <source>
        <dbReference type="SAM" id="SignalP"/>
    </source>
</evidence>
<organism evidence="3 4">
    <name type="scientific">Sphingopyxis jiangsuensis</name>
    <dbReference type="NCBI Taxonomy" id="2871171"/>
    <lineage>
        <taxon>Bacteria</taxon>
        <taxon>Pseudomonadati</taxon>
        <taxon>Pseudomonadota</taxon>
        <taxon>Alphaproteobacteria</taxon>
        <taxon>Sphingomonadales</taxon>
        <taxon>Sphingomonadaceae</taxon>
        <taxon>Sphingopyxis</taxon>
    </lineage>
</organism>